<dbReference type="Proteomes" id="UP000885779">
    <property type="component" value="Unassembled WGS sequence"/>
</dbReference>
<gene>
    <name evidence="3" type="ORF">ENK44_07185</name>
</gene>
<dbReference type="SUPFAM" id="SSF82171">
    <property type="entry name" value="DPP6 N-terminal domain-like"/>
    <property type="match status" value="1"/>
</dbReference>
<organism evidence="3">
    <name type="scientific">Caldithrix abyssi</name>
    <dbReference type="NCBI Taxonomy" id="187145"/>
    <lineage>
        <taxon>Bacteria</taxon>
        <taxon>Pseudomonadati</taxon>
        <taxon>Calditrichota</taxon>
        <taxon>Calditrichia</taxon>
        <taxon>Calditrichales</taxon>
        <taxon>Calditrichaceae</taxon>
        <taxon>Caldithrix</taxon>
    </lineage>
</organism>
<dbReference type="Pfam" id="PF00930">
    <property type="entry name" value="DPPIV_N"/>
    <property type="match status" value="1"/>
</dbReference>
<dbReference type="SUPFAM" id="SSF53474">
    <property type="entry name" value="alpha/beta-Hydrolases"/>
    <property type="match status" value="1"/>
</dbReference>
<evidence type="ECO:0000313" key="3">
    <source>
        <dbReference type="EMBL" id="HGY55464.1"/>
    </source>
</evidence>
<feature type="domain" description="Dipeptidylpeptidase IV N-terminal" evidence="2">
    <location>
        <begin position="109"/>
        <end position="436"/>
    </location>
</feature>
<dbReference type="GO" id="GO:0006508">
    <property type="term" value="P:proteolysis"/>
    <property type="evidence" value="ECO:0007669"/>
    <property type="project" value="InterPro"/>
</dbReference>
<dbReference type="InterPro" id="IPR029058">
    <property type="entry name" value="AB_hydrolase_fold"/>
</dbReference>
<dbReference type="InterPro" id="IPR001375">
    <property type="entry name" value="Peptidase_S9_cat"/>
</dbReference>
<dbReference type="Pfam" id="PF00326">
    <property type="entry name" value="Peptidase_S9"/>
    <property type="match status" value="1"/>
</dbReference>
<dbReference type="PANTHER" id="PTHR11731:SF193">
    <property type="entry name" value="DIPEPTIDYL PEPTIDASE 9"/>
    <property type="match status" value="1"/>
</dbReference>
<dbReference type="GO" id="GO:0008239">
    <property type="term" value="F:dipeptidyl-peptidase activity"/>
    <property type="evidence" value="ECO:0007669"/>
    <property type="project" value="TreeGrafter"/>
</dbReference>
<dbReference type="InterPro" id="IPR002469">
    <property type="entry name" value="Peptidase_S9B_N"/>
</dbReference>
<dbReference type="Gene3D" id="3.40.50.1820">
    <property type="entry name" value="alpha/beta hydrolase"/>
    <property type="match status" value="1"/>
</dbReference>
<dbReference type="AlphaFoldDB" id="A0A7V4U222"/>
<evidence type="ECO:0000259" key="1">
    <source>
        <dbReference type="Pfam" id="PF00326"/>
    </source>
</evidence>
<dbReference type="EMBL" id="DRQG01000067">
    <property type="protein sequence ID" value="HGY55464.1"/>
    <property type="molecule type" value="Genomic_DNA"/>
</dbReference>
<accession>A0A7V4U222</accession>
<name>A0A7V4U222_CALAY</name>
<protein>
    <submittedName>
        <fullName evidence="3">S9 family peptidase</fullName>
    </submittedName>
</protein>
<dbReference type="InterPro" id="IPR050278">
    <property type="entry name" value="Serine_Prot_S9B/DPPIV"/>
</dbReference>
<evidence type="ECO:0000259" key="2">
    <source>
        <dbReference type="Pfam" id="PF00930"/>
    </source>
</evidence>
<dbReference type="Gene3D" id="2.140.10.30">
    <property type="entry name" value="Dipeptidylpeptidase IV, N-terminal domain"/>
    <property type="match status" value="1"/>
</dbReference>
<dbReference type="GO" id="GO:0008236">
    <property type="term" value="F:serine-type peptidase activity"/>
    <property type="evidence" value="ECO:0007669"/>
    <property type="project" value="InterPro"/>
</dbReference>
<dbReference type="PANTHER" id="PTHR11731">
    <property type="entry name" value="PROTEASE FAMILY S9B,C DIPEPTIDYL-PEPTIDASE IV-RELATED"/>
    <property type="match status" value="1"/>
</dbReference>
<sequence length="720" mass="82765">MRNTVSLLVLFFLFAQLFAQEKYFSLEDAILGGAKQFRLKTLRQLQWRGDSESFTYVDSANGGLALLQDGIKDEPPQILLALDSLNADLEAYGEKALSNFPRLTWANKHSLRFILQNKWYEYNVNAKTLSLVNQIEGEAENVDIEPHSRRMAFTRGKNLFIAYDPERTYQITFDEGEGISNGSNYVHRNEFGIYKGTFWSPRGNYLAYYRLDQSMVTKYPLVHIDERPAQAEFIRYPMTGMTSEQVQVGVYNLKTGSTVFLRTGEPRDQYLTNITWSPDEKYIYVAHLNRDQNHMRLVKYDPENGRAVQTLFEEKDDKYVEPEHGPIFMNDDPSRFLWFSERDGFQHLYLYSARGKLIRQVTEGDFDVLSFLGSEPSGKYIFVTAASADGLNRYAYRVKLSSGRMERITQNTGTHAVLPSKNGRWFIDRFSELKTPSRITLLDEDGQTRRILLEAPNTLTDYALGQVKLGSIEHSGTRLNYRLILPPDFNEQKKYPVIVYVYGGPHAQLVRNTWLGGTGSRGLWFQYLAQQGFIVFTLDNRGSANRGIAFEQATFRRLGTIEVEDQMAGIDYLKRLPYVDSTRIGVHGWSYGGFMTISLMTRRPGVFKAAVAGGPVTDWHYYEVMYGERYMDTPQANPEGYAESSTFNYIDNLQGKLLLIHGTVDPVVVWQHTLLYLQKAIQAGKQVDYFVYPEHQHGVRGNARLHLYQKMTEYLIENLK</sequence>
<reference evidence="3" key="1">
    <citation type="journal article" date="2020" name="mSystems">
        <title>Genome- and Community-Level Interaction Insights into Carbon Utilization and Element Cycling Functions of Hydrothermarchaeota in Hydrothermal Sediment.</title>
        <authorList>
            <person name="Zhou Z."/>
            <person name="Liu Y."/>
            <person name="Xu W."/>
            <person name="Pan J."/>
            <person name="Luo Z.H."/>
            <person name="Li M."/>
        </authorList>
    </citation>
    <scope>NUCLEOTIDE SEQUENCE [LARGE SCALE GENOMIC DNA]</scope>
    <source>
        <strain evidence="3">HyVt-577</strain>
    </source>
</reference>
<proteinExistence type="predicted"/>
<comment type="caution">
    <text evidence="3">The sequence shown here is derived from an EMBL/GenBank/DDBJ whole genome shotgun (WGS) entry which is preliminary data.</text>
</comment>
<feature type="domain" description="Peptidase S9 prolyl oligopeptidase catalytic" evidence="1">
    <location>
        <begin position="525"/>
        <end position="719"/>
    </location>
</feature>